<proteinExistence type="predicted"/>
<gene>
    <name evidence="2" type="ORF">SSPH_03425</name>
</gene>
<feature type="signal peptide" evidence="1">
    <location>
        <begin position="1"/>
        <end position="24"/>
    </location>
</feature>
<keyword evidence="1" id="KW-0732">Signal</keyword>
<organism evidence="2 3">
    <name type="scientific">Sporomusa sphaeroides DSM 2875</name>
    <dbReference type="NCBI Taxonomy" id="1337886"/>
    <lineage>
        <taxon>Bacteria</taxon>
        <taxon>Bacillati</taxon>
        <taxon>Bacillota</taxon>
        <taxon>Negativicutes</taxon>
        <taxon>Selenomonadales</taxon>
        <taxon>Sporomusaceae</taxon>
        <taxon>Sporomusa</taxon>
    </lineage>
</organism>
<name>A0ABM9W6I2_9FIRM</name>
<evidence type="ECO:0000256" key="1">
    <source>
        <dbReference type="SAM" id="SignalP"/>
    </source>
</evidence>
<dbReference type="Proteomes" id="UP000245702">
    <property type="component" value="Unassembled WGS sequence"/>
</dbReference>
<protein>
    <submittedName>
        <fullName evidence="2">Uncharacterized protein</fullName>
    </submittedName>
</protein>
<sequence length="192" mass="21727">MPKYLKLIFMCFLTIFVFTSVAFANTEAKSDTIDQENNSLLKPTIAVLYADNTANSKAPGKAKAKKFIMGSTIERFSSHYNIFLNDEHIETMNANGIQDLSTAERGDIIASFNDNPPDFIVIIDILPHQSYSFLLYSETTASLQLKIIDVSNNKYLYNGKLFYKSSAASWKGTYRELNKQIESQLLIHFPLD</sequence>
<evidence type="ECO:0000313" key="3">
    <source>
        <dbReference type="Proteomes" id="UP000245702"/>
    </source>
</evidence>
<dbReference type="EMBL" id="FCOW01000023">
    <property type="protein sequence ID" value="CVK20757.1"/>
    <property type="molecule type" value="Genomic_DNA"/>
</dbReference>
<comment type="caution">
    <text evidence="2">The sequence shown here is derived from an EMBL/GenBank/DDBJ whole genome shotgun (WGS) entry which is preliminary data.</text>
</comment>
<feature type="chain" id="PRO_5046923392" evidence="1">
    <location>
        <begin position="25"/>
        <end position="192"/>
    </location>
</feature>
<keyword evidence="3" id="KW-1185">Reference proteome</keyword>
<evidence type="ECO:0000313" key="2">
    <source>
        <dbReference type="EMBL" id="CVK20757.1"/>
    </source>
</evidence>
<accession>A0ABM9W6I2</accession>
<dbReference type="RefSeq" id="WP_075757893.1">
    <property type="nucleotide sequence ID" value="NZ_CP146991.1"/>
</dbReference>
<reference evidence="2 3" key="1">
    <citation type="submission" date="2016-01" db="EMBL/GenBank/DDBJ databases">
        <authorList>
            <person name="Brown R."/>
        </authorList>
    </citation>
    <scope>NUCLEOTIDE SEQUENCE [LARGE SCALE GENOMIC DNA]</scope>
    <source>
        <strain evidence="2">Sporomusa sphaeroides DSM 2875</strain>
    </source>
</reference>